<dbReference type="KEGG" id="cvi:CV_3855"/>
<dbReference type="Proteomes" id="UP000001424">
    <property type="component" value="Chromosome"/>
</dbReference>
<dbReference type="AlphaFoldDB" id="Q7NRC8"/>
<organism evidence="1 2">
    <name type="scientific">Chromobacterium violaceum (strain ATCC 12472 / DSM 30191 / JCM 1249 / CCUG 213 / NBRC 12614 / NCIMB 9131 / NCTC 9757 / MK)</name>
    <dbReference type="NCBI Taxonomy" id="243365"/>
    <lineage>
        <taxon>Bacteria</taxon>
        <taxon>Pseudomonadati</taxon>
        <taxon>Pseudomonadota</taxon>
        <taxon>Betaproteobacteria</taxon>
        <taxon>Neisseriales</taxon>
        <taxon>Chromobacteriaceae</taxon>
        <taxon>Chromobacterium</taxon>
    </lineage>
</organism>
<dbReference type="HOGENOM" id="CLU_1944922_0_0_4"/>
<evidence type="ECO:0000313" key="1">
    <source>
        <dbReference type="EMBL" id="AAQ61517.1"/>
    </source>
</evidence>
<dbReference type="STRING" id="243365.CV_3855"/>
<accession>Q7NRC8</accession>
<sequence>MNRELPQFQAGTAMLIENSHLLQQIGYDEAAGGSELVGSAYQLGLIESSAEVSIGHLSRGLKAIGLLIRSHDNTIGDEAEILYGLAGLLQETGDTICALQNAVQMAGDGYRVAQAREAKQQSKHKEANS</sequence>
<dbReference type="RefSeq" id="WP_011137402.1">
    <property type="nucleotide sequence ID" value="NC_005085.1"/>
</dbReference>
<proteinExistence type="predicted"/>
<reference evidence="1 2" key="1">
    <citation type="journal article" date="2003" name="Proc. Natl. Acad. Sci. U.S.A.">
        <title>The complete genome sequence of Chromobacterium violaceum reveals remarkable and exploitable bacterial adaptability.</title>
        <authorList>
            <person name="Vasconcelos A.T.R."/>
            <person name="de Almeida D.F."/>
            <person name="Almeida F.C."/>
            <person name="de Almeida L.G.P."/>
            <person name="de Almeida R."/>
            <person name="Goncalves J.A.A."/>
            <person name="Andrade E.M."/>
            <person name="Antonio R.V."/>
            <person name="Araripe J."/>
            <person name="de Araujo M.F.F."/>
            <person name="Filho S.A."/>
            <person name="Azevedo V."/>
            <person name="Batista A.J."/>
            <person name="Bataus L.A.M."/>
            <person name="Batista J.S."/>
            <person name="Belo A."/>
            <person name="vander Berg C."/>
            <person name="Blamey J."/>
            <person name="Bogo M."/>
            <person name="Bonato S."/>
            <person name="Bordignon J."/>
            <person name="Brito C.A."/>
            <person name="Brocchi M."/>
            <person name="Burity H.A."/>
            <person name="Camargo A.A."/>
            <person name="Cardoso D.D.P."/>
            <person name="Carneiro N.P."/>
            <person name="Carraro D.M."/>
            <person name="Carvalho C.M.B."/>
            <person name="Cascardo J.C.M."/>
            <person name="Cavada B.S."/>
            <person name="Chueire L.M.O."/>
            <person name="Pasa T.B.C."/>
            <person name="Duran N."/>
            <person name="Fagundes N."/>
            <person name="Falcao C.L."/>
            <person name="Fantinatti F."/>
            <person name="Farias I.P."/>
            <person name="Felipe M.S.S."/>
            <person name="Ferrari L.P."/>
            <person name="Ferro J.A."/>
            <person name="Ferro M.I.T."/>
            <person name="Franco G.R."/>
            <person name="Freitas N.S.A."/>
            <person name="Furlan L.R."/>
            <person name="Gazzinelli R.T."/>
            <person name="Gomes E.A."/>
            <person name="Goncalves P.R."/>
            <person name="Grangeiro T.B."/>
            <person name="Grattapaglia D."/>
            <person name="Grisard E.C."/>
            <person name="Guimaraes C.T."/>
            <person name="Hanna E.S."/>
            <person name="Hungria M."/>
            <person name="Jardim S.N."/>
            <person name="Laurino J."/>
            <person name="Leoi L.C.T."/>
            <person name="Fassarella L."/>
            <person name="Lima A."/>
            <person name="Loureiro M.F."/>
            <person name="Lyra M.C.P."/>
            <person name="Macedo M."/>
            <person name="Madeira H.M.F."/>
            <person name="Manfio G.P."/>
            <person name="Maranhao A.Q."/>
            <person name="Martins W.S."/>
            <person name="di Mauro S.M.Z."/>
            <person name="de Medeiros S.R.B."/>
            <person name="Meissner R.D.V."/>
            <person name="Menck C.F.M."/>
            <person name="Moreira M.A.M."/>
            <person name="Nascimento F.F."/>
            <person name="Nicolas M.F."/>
            <person name="Oliveira J.G."/>
            <person name="Oliveira S.C."/>
            <person name="Paixao R.F.C."/>
            <person name="Parente J.A."/>
            <person name="Pedrosa F.O."/>
            <person name="Pena S.J.D."/>
            <person name="Perreira J.O."/>
            <person name="Perreira M."/>
            <person name="Pinto L.S.R.C."/>
            <person name="Pinto L.S."/>
            <person name="Porto J.I.R."/>
            <person name="Potrich D.P."/>
            <person name="Neto C.E.R."/>
            <person name="Reis A.M.M."/>
            <person name="Rigo L.U."/>
            <person name="Rondinelli E."/>
            <person name="dos Santos E.B.P."/>
            <person name="Santos F.R."/>
            <person name="Schneider M.P.C."/>
            <person name="Seuanez H.N."/>
            <person name="Silva A.M.R."/>
            <person name="da Silva A.L.C."/>
            <person name="Silva D.W."/>
            <person name="Silva R."/>
            <person name="Simoes I.C."/>
            <person name="Simon D."/>
            <person name="Soares C.M.A."/>
            <person name="Soares R.B.A."/>
            <person name="Souza E.M."/>
            <person name="Souza K.R.L."/>
            <person name="Souza R.C."/>
            <person name="Steffens M.B.R."/>
            <person name="Steindel M."/>
            <person name="Teixeira S.R."/>
            <person name="Urmenyi T."/>
            <person name="Vettore A."/>
            <person name="Wassem R."/>
            <person name="Zaha A."/>
            <person name="Simpson A.J.G."/>
        </authorList>
    </citation>
    <scope>NUCLEOTIDE SEQUENCE [LARGE SCALE GENOMIC DNA]</scope>
    <source>
        <strain evidence="2">ATCC 12472 / DSM 30191 / JCM 1249 / NBRC 12614 / NCIMB 9131 / NCTC 9757</strain>
    </source>
</reference>
<name>Q7NRC8_CHRVO</name>
<dbReference type="EMBL" id="AE016825">
    <property type="protein sequence ID" value="AAQ61517.1"/>
    <property type="molecule type" value="Genomic_DNA"/>
</dbReference>
<evidence type="ECO:0000313" key="2">
    <source>
        <dbReference type="Proteomes" id="UP000001424"/>
    </source>
</evidence>
<gene>
    <name evidence="1" type="ordered locus">CV_3855</name>
</gene>
<protein>
    <submittedName>
        <fullName evidence="1">Uncharacterized protein</fullName>
    </submittedName>
</protein>
<keyword evidence="2" id="KW-1185">Reference proteome</keyword>